<dbReference type="EMBL" id="MK439999">
    <property type="protein sequence ID" value="QBB28637.1"/>
    <property type="molecule type" value="Genomic_DNA"/>
</dbReference>
<sequence length="226" mass="26065">MSDTTCTAMLIKHLATLDVSERQYCVKLYLSRNIGPYYIPVTISNTILRKHITPNNLPLNFSHRKYEMIMTILEYMTKCGGVVDKKCILQLNTDFSATDITELFYHLYKAPPTDKIVKDILYQYSQTFKDPFFEAITHSTSGNVLDYIVECDKDKTKFITKGGLTVGISKSIGHRKLLKLMREYVDNNFIVNNKIVKKKNLVTFVIEPSKEPIQVELYNNFIISIL</sequence>
<gene>
    <name evidence="1" type="ORF">HgNV_032</name>
</gene>
<evidence type="ECO:0000313" key="2">
    <source>
        <dbReference type="Proteomes" id="UP000682645"/>
    </source>
</evidence>
<protein>
    <submittedName>
        <fullName evidence="1">Uncharacterized protein</fullName>
    </submittedName>
</protein>
<dbReference type="Proteomes" id="UP000682645">
    <property type="component" value="Segment"/>
</dbReference>
<proteinExistence type="predicted"/>
<reference evidence="1" key="1">
    <citation type="journal article" date="2019" name="Sci. Rep.">
        <title>The first clawed lobster virus Homarus gammarus nudivirus (HgNV n. sp.) expands the diversity of the Nudiviridae.</title>
        <authorList>
            <person name="Holt C.C."/>
            <person name="Stone M."/>
            <person name="Bass D."/>
            <person name="Bateman K.S."/>
            <person name="van Aerle R."/>
            <person name="Daniels C.L."/>
            <person name="van der Giezen M."/>
            <person name="Ross S.H."/>
            <person name="Hooper C."/>
            <person name="Stentiford G.D."/>
        </authorList>
    </citation>
    <scope>NUCLEOTIDE SEQUENCE</scope>
    <source>
        <strain evidence="1">52S104HLG2</strain>
    </source>
</reference>
<keyword evidence="2" id="KW-1185">Reference proteome</keyword>
<organism evidence="1 2">
    <name type="scientific">Homarus gammarus nudivirus</name>
    <dbReference type="NCBI Taxonomy" id="2509616"/>
    <lineage>
        <taxon>Viruses</taxon>
        <taxon>Viruses incertae sedis</taxon>
        <taxon>Naldaviricetes</taxon>
        <taxon>Lefavirales</taxon>
        <taxon>Nudiviridae</taxon>
        <taxon>Gammanudivirus</taxon>
        <taxon>Gammanudivirus hogammari</taxon>
    </lineage>
</organism>
<evidence type="ECO:0000313" key="1">
    <source>
        <dbReference type="EMBL" id="QBB28637.1"/>
    </source>
</evidence>
<name>A0A411HB80_9VIRU</name>
<accession>A0A411HB80</accession>